<evidence type="ECO:0000256" key="4">
    <source>
        <dbReference type="ARBA" id="ARBA00023136"/>
    </source>
</evidence>
<feature type="transmembrane region" description="Helical" evidence="6">
    <location>
        <begin position="566"/>
        <end position="584"/>
    </location>
</feature>
<comment type="subcellular location">
    <subcellularLocation>
        <location evidence="1">Membrane</location>
        <topology evidence="1">Multi-pass membrane protein</topology>
    </subcellularLocation>
</comment>
<dbReference type="EMBL" id="OE001888">
    <property type="protein sequence ID" value="CAD7457766.1"/>
    <property type="molecule type" value="Genomic_DNA"/>
</dbReference>
<dbReference type="PANTHER" id="PTHR11662:SF399">
    <property type="entry name" value="FI19708P1-RELATED"/>
    <property type="match status" value="1"/>
</dbReference>
<feature type="transmembrane region" description="Helical" evidence="6">
    <location>
        <begin position="539"/>
        <end position="560"/>
    </location>
</feature>
<name>A0A7R9IG39_9NEOP</name>
<keyword evidence="3 6" id="KW-1133">Transmembrane helix</keyword>
<dbReference type="AlphaFoldDB" id="A0A7R9IG39"/>
<evidence type="ECO:0000313" key="7">
    <source>
        <dbReference type="EMBL" id="CAD7457766.1"/>
    </source>
</evidence>
<feature type="transmembrane region" description="Helical" evidence="6">
    <location>
        <begin position="349"/>
        <end position="370"/>
    </location>
</feature>
<evidence type="ECO:0000256" key="5">
    <source>
        <dbReference type="SAM" id="MobiDB-lite"/>
    </source>
</evidence>
<dbReference type="Gene3D" id="1.20.1250.20">
    <property type="entry name" value="MFS general substrate transporter like domains"/>
    <property type="match status" value="2"/>
</dbReference>
<proteinExistence type="predicted"/>
<feature type="compositionally biased region" description="Basic and acidic residues" evidence="5">
    <location>
        <begin position="254"/>
        <end position="266"/>
    </location>
</feature>
<feature type="region of interest" description="Disordered" evidence="5">
    <location>
        <begin position="211"/>
        <end position="266"/>
    </location>
</feature>
<protein>
    <submittedName>
        <fullName evidence="7">Uncharacterized protein</fullName>
    </submittedName>
</protein>
<feature type="transmembrane region" description="Helical" evidence="6">
    <location>
        <begin position="596"/>
        <end position="616"/>
    </location>
</feature>
<feature type="transmembrane region" description="Helical" evidence="6">
    <location>
        <begin position="456"/>
        <end position="477"/>
    </location>
</feature>
<keyword evidence="4 6" id="KW-0472">Membrane</keyword>
<dbReference type="GO" id="GO:0016020">
    <property type="term" value="C:membrane"/>
    <property type="evidence" value="ECO:0007669"/>
    <property type="project" value="UniProtKB-SubCell"/>
</dbReference>
<evidence type="ECO:0000256" key="6">
    <source>
        <dbReference type="SAM" id="Phobius"/>
    </source>
</evidence>
<evidence type="ECO:0000256" key="1">
    <source>
        <dbReference type="ARBA" id="ARBA00004141"/>
    </source>
</evidence>
<feature type="transmembrane region" description="Helical" evidence="6">
    <location>
        <begin position="96"/>
        <end position="113"/>
    </location>
</feature>
<dbReference type="PANTHER" id="PTHR11662">
    <property type="entry name" value="SOLUTE CARRIER FAMILY 17"/>
    <property type="match status" value="1"/>
</dbReference>
<sequence length="780" mass="86090">MADQLLGPRWRFWRRRRDVLVVLTFLGFVDVILLRMSRKYFYCEALENSQDTTFQGSLLRWLTTDHGTSSNAFLYGYLLTVIPGGFLATKIGGQRLYGIRAGISVVVTLLIWASNTVNSQFILAIMFLEGLCRGRHCDSMSTVPRADHSGAQSCALSGAKGRACVACVLGVCKCFLCVYVCELLTASNPVKVSIWVNEPCSTRFIAPHWDSAHRTNPEPRQNTRAGPVIGVSQAVPTIRPRPDFSRRTAVKPPNNREHHQQSEVRRRPDPALLLLRRLAQKRVHLSLTNECPKLVGLVDPSIMCIWSQWFPLSERNRLIYFSMCGVPVGHILAYVLVDGGRDCYKTELTGLVNTILFQILGAGLSLIWWLTVKDSPRKDPNISPEELHHIEKCLTMDGASGPAETTIFLREVLASLPAWACVFASFAFSWNLASLLQQDALPPFSSEFGNHGKEDARTAILFTYTIVVLGMVIFGFANDFMSRKHSFITNLVSAWFSHRRLRTTSRGRLYGSRETHDGTERLFLQVLAPAQRPPLGRKVVICGSLMLSSATMLLCCFFVWGPLLLLCYSASLCFGFIGGAAVFVNFVDVASLQSSVLAGFGLVAGSLASIVVSKLTPYILRIETGYEYLSVALISVVVCMEAALFYGKFGSAHVQEWAELGRLNIEQVNPHLRGGGLENHLGKISPSSLKRDSILGNLAQHETSALANYATETQAQRSTRKQSNHWPCVIIAGAESTFEGPKIYGPTRGVTSRLLDSTATTDSPYQTLDGVTLAGIVGLW</sequence>
<organism evidence="7">
    <name type="scientific">Timema tahoe</name>
    <dbReference type="NCBI Taxonomy" id="61484"/>
    <lineage>
        <taxon>Eukaryota</taxon>
        <taxon>Metazoa</taxon>
        <taxon>Ecdysozoa</taxon>
        <taxon>Arthropoda</taxon>
        <taxon>Hexapoda</taxon>
        <taxon>Insecta</taxon>
        <taxon>Pterygota</taxon>
        <taxon>Neoptera</taxon>
        <taxon>Polyneoptera</taxon>
        <taxon>Phasmatodea</taxon>
        <taxon>Timematodea</taxon>
        <taxon>Timematoidea</taxon>
        <taxon>Timematidae</taxon>
        <taxon>Timema</taxon>
    </lineage>
</organism>
<dbReference type="InterPro" id="IPR036259">
    <property type="entry name" value="MFS_trans_sf"/>
</dbReference>
<reference evidence="7" key="1">
    <citation type="submission" date="2020-11" db="EMBL/GenBank/DDBJ databases">
        <authorList>
            <person name="Tran Van P."/>
        </authorList>
    </citation>
    <scope>NUCLEOTIDE SEQUENCE</scope>
</reference>
<dbReference type="InterPro" id="IPR050382">
    <property type="entry name" value="MFS_Na/Anion_cotransporter"/>
</dbReference>
<gene>
    <name evidence="7" type="ORF">TTEB3V08_LOCUS5757</name>
</gene>
<dbReference type="SUPFAM" id="SSF103473">
    <property type="entry name" value="MFS general substrate transporter"/>
    <property type="match status" value="1"/>
</dbReference>
<feature type="transmembrane region" description="Helical" evidence="6">
    <location>
        <begin position="318"/>
        <end position="337"/>
    </location>
</feature>
<feature type="transmembrane region" description="Helical" evidence="6">
    <location>
        <begin position="628"/>
        <end position="647"/>
    </location>
</feature>
<feature type="transmembrane region" description="Helical" evidence="6">
    <location>
        <begin position="19"/>
        <end position="37"/>
    </location>
</feature>
<keyword evidence="2 6" id="KW-0812">Transmembrane</keyword>
<evidence type="ECO:0000256" key="3">
    <source>
        <dbReference type="ARBA" id="ARBA00022989"/>
    </source>
</evidence>
<accession>A0A7R9IG39</accession>
<feature type="transmembrane region" description="Helical" evidence="6">
    <location>
        <begin position="72"/>
        <end position="89"/>
    </location>
</feature>
<evidence type="ECO:0000256" key="2">
    <source>
        <dbReference type="ARBA" id="ARBA00022692"/>
    </source>
</evidence>